<keyword evidence="6" id="KW-1185">Reference proteome</keyword>
<dbReference type="RefSeq" id="WP_346051164.1">
    <property type="nucleotide sequence ID" value="NZ_JAYGII010000011.1"/>
</dbReference>
<gene>
    <name evidence="5" type="ORF">VCB98_06860</name>
</gene>
<comment type="caution">
    <text evidence="5">The sequence shown here is derived from an EMBL/GenBank/DDBJ whole genome shotgun (WGS) entry which is preliminary data.</text>
</comment>
<feature type="domain" description="Peptidase M20 dimerisation" evidence="4">
    <location>
        <begin position="211"/>
        <end position="362"/>
    </location>
</feature>
<dbReference type="InterPro" id="IPR051458">
    <property type="entry name" value="Cyt/Met_Dipeptidase"/>
</dbReference>
<dbReference type="Gene3D" id="3.30.70.360">
    <property type="match status" value="1"/>
</dbReference>
<evidence type="ECO:0000256" key="3">
    <source>
        <dbReference type="ARBA" id="ARBA00022801"/>
    </source>
</evidence>
<dbReference type="Gene3D" id="3.40.630.10">
    <property type="entry name" value="Zn peptidases"/>
    <property type="match status" value="1"/>
</dbReference>
<organism evidence="5 6">
    <name type="scientific">Natronospira elongata</name>
    <dbReference type="NCBI Taxonomy" id="3110268"/>
    <lineage>
        <taxon>Bacteria</taxon>
        <taxon>Pseudomonadati</taxon>
        <taxon>Pseudomonadota</taxon>
        <taxon>Gammaproteobacteria</taxon>
        <taxon>Natronospirales</taxon>
        <taxon>Natronospiraceae</taxon>
        <taxon>Natronospira</taxon>
    </lineage>
</organism>
<dbReference type="PANTHER" id="PTHR43270:SF4">
    <property type="entry name" value="CARNOSINE DIPEPTIDASE 2, ISOFORM A"/>
    <property type="match status" value="1"/>
</dbReference>
<dbReference type="Pfam" id="PF01546">
    <property type="entry name" value="Peptidase_M20"/>
    <property type="match status" value="1"/>
</dbReference>
<reference evidence="5 6" key="1">
    <citation type="submission" date="2023-12" db="EMBL/GenBank/DDBJ databases">
        <title>Whole-genome sequencing of halo(alkali)philic microorganisms from hypersaline lakes.</title>
        <authorList>
            <person name="Sorokin D.Y."/>
            <person name="Merkel A.Y."/>
            <person name="Messina E."/>
            <person name="Yakimov M."/>
        </authorList>
    </citation>
    <scope>NUCLEOTIDE SEQUENCE [LARGE SCALE GENOMIC DNA]</scope>
    <source>
        <strain evidence="5 6">AB-CW1</strain>
    </source>
</reference>
<keyword evidence="2" id="KW-0479">Metal-binding</keyword>
<accession>A0AAP6JEL3</accession>
<dbReference type="GO" id="GO:0008233">
    <property type="term" value="F:peptidase activity"/>
    <property type="evidence" value="ECO:0007669"/>
    <property type="project" value="UniProtKB-KW"/>
</dbReference>
<dbReference type="AlphaFoldDB" id="A0AAP6JEL3"/>
<sequence>MDSKALQQFVNGKWDEEIIPELEEYIKIPAKSPDFDADWEKHGYIDEAVKHAEAWCRKQPVDGMSVEVVKLEGRTPLLFIEIEGQKPGTVVLYGHLDKQPEFTGWEPTLGPWKPVIRDGKLYGRGGADDGYAVYGSLTAIAALQKQGIPHARCVLLIETCEESGSYDLPPYIDHLKDRIGNPDMVVCLDAECGNYEQLWTTTSLRGNLVGTLRVDVLEEGVHSGSASGIVPSSFRVLREVLDRVEDPATGEMRLEELKVEVPAERLDQAQAAADVLGESIARKYPFSSKEMEPVSDKPLELLLNNSWRPTLSVTGVDGIPDFANAGNVLRPYTAVKLSFRLPPTCDAQKAGEAVKKAVETDPPYGAKVEFSIDSPQNGWNAPAIADWLDEAMQAASNRHFGKDAMYMGMGGSIPFMGLLAEKFPESQFLVTGVLGPKSNAHGPNEFLHIDTGKKLTACVAEVLAAHAARG</sequence>
<proteinExistence type="predicted"/>
<name>A0AAP6JEL3_9GAMM</name>
<keyword evidence="3" id="KW-0378">Hydrolase</keyword>
<dbReference type="GO" id="GO:0006508">
    <property type="term" value="P:proteolysis"/>
    <property type="evidence" value="ECO:0007669"/>
    <property type="project" value="UniProtKB-KW"/>
</dbReference>
<dbReference type="InterPro" id="IPR011650">
    <property type="entry name" value="Peptidase_M20_dimer"/>
</dbReference>
<dbReference type="Pfam" id="PF07687">
    <property type="entry name" value="M20_dimer"/>
    <property type="match status" value="1"/>
</dbReference>
<evidence type="ECO:0000256" key="2">
    <source>
        <dbReference type="ARBA" id="ARBA00022723"/>
    </source>
</evidence>
<dbReference type="Proteomes" id="UP001302316">
    <property type="component" value="Unassembled WGS sequence"/>
</dbReference>
<dbReference type="EMBL" id="JAYGII010000011">
    <property type="protein sequence ID" value="MEA5445535.1"/>
    <property type="molecule type" value="Genomic_DNA"/>
</dbReference>
<dbReference type="CDD" id="cd05682">
    <property type="entry name" value="M20_dipept_dapE"/>
    <property type="match status" value="1"/>
</dbReference>
<keyword evidence="1" id="KW-0645">Protease</keyword>
<evidence type="ECO:0000259" key="4">
    <source>
        <dbReference type="Pfam" id="PF07687"/>
    </source>
</evidence>
<dbReference type="GO" id="GO:0046872">
    <property type="term" value="F:metal ion binding"/>
    <property type="evidence" value="ECO:0007669"/>
    <property type="project" value="UniProtKB-KW"/>
</dbReference>
<dbReference type="PANTHER" id="PTHR43270">
    <property type="entry name" value="BETA-ALA-HIS DIPEPTIDASE"/>
    <property type="match status" value="1"/>
</dbReference>
<evidence type="ECO:0000313" key="6">
    <source>
        <dbReference type="Proteomes" id="UP001302316"/>
    </source>
</evidence>
<evidence type="ECO:0000256" key="1">
    <source>
        <dbReference type="ARBA" id="ARBA00022670"/>
    </source>
</evidence>
<dbReference type="InterPro" id="IPR002933">
    <property type="entry name" value="Peptidase_M20"/>
</dbReference>
<dbReference type="SUPFAM" id="SSF53187">
    <property type="entry name" value="Zn-dependent exopeptidases"/>
    <property type="match status" value="1"/>
</dbReference>
<protein>
    <submittedName>
        <fullName evidence="5">M20 family metallopeptidase</fullName>
    </submittedName>
</protein>
<evidence type="ECO:0000313" key="5">
    <source>
        <dbReference type="EMBL" id="MEA5445535.1"/>
    </source>
</evidence>